<keyword evidence="9" id="KW-1185">Reference proteome</keyword>
<evidence type="ECO:0000313" key="8">
    <source>
        <dbReference type="EMBL" id="NYJ73244.1"/>
    </source>
</evidence>
<dbReference type="Gene3D" id="1.10.10.10">
    <property type="entry name" value="Winged helix-like DNA-binding domain superfamily/Winged helix DNA-binding domain"/>
    <property type="match status" value="1"/>
</dbReference>
<keyword evidence="7" id="KW-0479">Metal-binding</keyword>
<keyword evidence="2" id="KW-0678">Repressor</keyword>
<comment type="cofactor">
    <cofactor evidence="7">
        <name>Zn(2+)</name>
        <dbReference type="ChEBI" id="CHEBI:29105"/>
    </cofactor>
    <text evidence="7">Binds 1 zinc ion per subunit.</text>
</comment>
<proteinExistence type="inferred from homology"/>
<dbReference type="InterPro" id="IPR043135">
    <property type="entry name" value="Fur_C"/>
</dbReference>
<organism evidence="8 9">
    <name type="scientific">Allobranchiibius huperziae</name>
    <dbReference type="NCBI Taxonomy" id="1874116"/>
    <lineage>
        <taxon>Bacteria</taxon>
        <taxon>Bacillati</taxon>
        <taxon>Actinomycetota</taxon>
        <taxon>Actinomycetes</taxon>
        <taxon>Micrococcales</taxon>
        <taxon>Dermacoccaceae</taxon>
        <taxon>Allobranchiibius</taxon>
    </lineage>
</organism>
<evidence type="ECO:0000256" key="4">
    <source>
        <dbReference type="ARBA" id="ARBA00023015"/>
    </source>
</evidence>
<dbReference type="SUPFAM" id="SSF46785">
    <property type="entry name" value="Winged helix' DNA-binding domain"/>
    <property type="match status" value="1"/>
</dbReference>
<evidence type="ECO:0000256" key="3">
    <source>
        <dbReference type="ARBA" id="ARBA00022833"/>
    </source>
</evidence>
<keyword evidence="4" id="KW-0805">Transcription regulation</keyword>
<accession>A0A853DDT5</accession>
<keyword evidence="5" id="KW-0238">DNA-binding</keyword>
<dbReference type="PANTHER" id="PTHR33202:SF7">
    <property type="entry name" value="FERRIC UPTAKE REGULATION PROTEIN"/>
    <property type="match status" value="1"/>
</dbReference>
<evidence type="ECO:0000256" key="7">
    <source>
        <dbReference type="PIRSR" id="PIRSR602481-1"/>
    </source>
</evidence>
<comment type="caution">
    <text evidence="8">The sequence shown here is derived from an EMBL/GenBank/DDBJ whole genome shotgun (WGS) entry which is preliminary data.</text>
</comment>
<feature type="binding site" evidence="7">
    <location>
        <position position="117"/>
    </location>
    <ligand>
        <name>Zn(2+)</name>
        <dbReference type="ChEBI" id="CHEBI:29105"/>
    </ligand>
</feature>
<keyword evidence="6" id="KW-0804">Transcription</keyword>
<feature type="binding site" evidence="7">
    <location>
        <position position="154"/>
    </location>
    <ligand>
        <name>Zn(2+)</name>
        <dbReference type="ChEBI" id="CHEBI:29105"/>
    </ligand>
</feature>
<dbReference type="GO" id="GO:0000976">
    <property type="term" value="F:transcription cis-regulatory region binding"/>
    <property type="evidence" value="ECO:0007669"/>
    <property type="project" value="TreeGrafter"/>
</dbReference>
<dbReference type="Pfam" id="PF01475">
    <property type="entry name" value="FUR"/>
    <property type="match status" value="1"/>
</dbReference>
<dbReference type="Proteomes" id="UP000571817">
    <property type="component" value="Unassembled WGS sequence"/>
</dbReference>
<dbReference type="InterPro" id="IPR002481">
    <property type="entry name" value="FUR"/>
</dbReference>
<sequence>MMRESAAVSGAVERLRESGERVTPARRAVLEVLDESRDHLDAETVAARVDAREPGVHRATVYRSLQSLVTLGVVAHTHVPGGPTIYHLTASTRADGEQGEHGQPGRHVHAHLQCTRCLRFFDMPAAWLDQVREKTFDAMGFEIAPDHAALLGVCASCRQSSEPHEGGTHAH</sequence>
<evidence type="ECO:0000256" key="2">
    <source>
        <dbReference type="ARBA" id="ARBA00022491"/>
    </source>
</evidence>
<dbReference type="AlphaFoldDB" id="A0A853DDT5"/>
<comment type="similarity">
    <text evidence="1">Belongs to the Fur family.</text>
</comment>
<evidence type="ECO:0000313" key="9">
    <source>
        <dbReference type="Proteomes" id="UP000571817"/>
    </source>
</evidence>
<dbReference type="GO" id="GO:0003700">
    <property type="term" value="F:DNA-binding transcription factor activity"/>
    <property type="evidence" value="ECO:0007669"/>
    <property type="project" value="InterPro"/>
</dbReference>
<dbReference type="InterPro" id="IPR036390">
    <property type="entry name" value="WH_DNA-bd_sf"/>
</dbReference>
<dbReference type="PANTHER" id="PTHR33202">
    <property type="entry name" value="ZINC UPTAKE REGULATION PROTEIN"/>
    <property type="match status" value="1"/>
</dbReference>
<evidence type="ECO:0000256" key="1">
    <source>
        <dbReference type="ARBA" id="ARBA00007957"/>
    </source>
</evidence>
<feature type="binding site" evidence="7">
    <location>
        <position position="114"/>
    </location>
    <ligand>
        <name>Zn(2+)</name>
        <dbReference type="ChEBI" id="CHEBI:29105"/>
    </ligand>
</feature>
<keyword evidence="3 7" id="KW-0862">Zinc</keyword>
<name>A0A853DDT5_9MICO</name>
<feature type="binding site" evidence="7">
    <location>
        <position position="157"/>
    </location>
    <ligand>
        <name>Zn(2+)</name>
        <dbReference type="ChEBI" id="CHEBI:29105"/>
    </ligand>
</feature>
<dbReference type="InterPro" id="IPR036388">
    <property type="entry name" value="WH-like_DNA-bd_sf"/>
</dbReference>
<dbReference type="GO" id="GO:0045892">
    <property type="term" value="P:negative regulation of DNA-templated transcription"/>
    <property type="evidence" value="ECO:0007669"/>
    <property type="project" value="TreeGrafter"/>
</dbReference>
<gene>
    <name evidence="8" type="ORF">HNR15_000207</name>
</gene>
<dbReference type="CDD" id="cd07153">
    <property type="entry name" value="Fur_like"/>
    <property type="match status" value="1"/>
</dbReference>
<reference evidence="8 9" key="1">
    <citation type="submission" date="2020-07" db="EMBL/GenBank/DDBJ databases">
        <title>Sequencing the genomes of 1000 actinobacteria strains.</title>
        <authorList>
            <person name="Klenk H.-P."/>
        </authorList>
    </citation>
    <scope>NUCLEOTIDE SEQUENCE [LARGE SCALE GENOMIC DNA]</scope>
    <source>
        <strain evidence="8 9">DSM 29531</strain>
    </source>
</reference>
<dbReference type="EMBL" id="JACCFW010000001">
    <property type="protein sequence ID" value="NYJ73244.1"/>
    <property type="molecule type" value="Genomic_DNA"/>
</dbReference>
<evidence type="ECO:0000256" key="5">
    <source>
        <dbReference type="ARBA" id="ARBA00023125"/>
    </source>
</evidence>
<protein>
    <submittedName>
        <fullName evidence="8">Fur family ferric uptake transcriptional regulator</fullName>
    </submittedName>
</protein>
<dbReference type="GO" id="GO:1900376">
    <property type="term" value="P:regulation of secondary metabolite biosynthetic process"/>
    <property type="evidence" value="ECO:0007669"/>
    <property type="project" value="TreeGrafter"/>
</dbReference>
<dbReference type="Gene3D" id="3.30.1490.190">
    <property type="match status" value="1"/>
</dbReference>
<evidence type="ECO:0000256" key="6">
    <source>
        <dbReference type="ARBA" id="ARBA00023163"/>
    </source>
</evidence>
<dbReference type="GO" id="GO:0008270">
    <property type="term" value="F:zinc ion binding"/>
    <property type="evidence" value="ECO:0007669"/>
    <property type="project" value="TreeGrafter"/>
</dbReference>